<dbReference type="EMBL" id="CP039138">
    <property type="protein sequence ID" value="QCP91906.1"/>
    <property type="molecule type" value="Genomic_DNA"/>
</dbReference>
<organism evidence="1 2">
    <name type="scientific">Haloarcula marismortui (strain ATCC 43049 / DSM 3752 / JCM 8966 / VKM B-1809)</name>
    <name type="common">Halobacterium marismortui</name>
    <dbReference type="NCBI Taxonomy" id="272569"/>
    <lineage>
        <taxon>Archaea</taxon>
        <taxon>Methanobacteriati</taxon>
        <taxon>Methanobacteriota</taxon>
        <taxon>Stenosarchaea group</taxon>
        <taxon>Halobacteria</taxon>
        <taxon>Halobacteriales</taxon>
        <taxon>Haloarculaceae</taxon>
        <taxon>Haloarcula</taxon>
    </lineage>
</organism>
<protein>
    <submittedName>
        <fullName evidence="1">Uncharacterized protein</fullName>
    </submittedName>
</protein>
<sequence>MATKGYPKATGARIEEIFDSIGNSDSVKELAKDTDERDSVILSDVIDALKNSEGALTLKFPSAEGHHYITYAESGELVGIYSGPFGPENRPASMSQEAIEQLWKSADNATVEATEQTPLAGSVVGDLLKE</sequence>
<name>A0A4P8K0A8_HALMA</name>
<evidence type="ECO:0000313" key="2">
    <source>
        <dbReference type="Proteomes" id="UP000298722"/>
    </source>
</evidence>
<accession>A0A4P8K0A8</accession>
<evidence type="ECO:0000313" key="1">
    <source>
        <dbReference type="EMBL" id="QCP91906.1"/>
    </source>
</evidence>
<dbReference type="GeneID" id="41340164"/>
<reference evidence="1 2" key="1">
    <citation type="submission" date="2019-04" db="EMBL/GenBank/DDBJ databases">
        <title>Methylomes of two halophilic Archaea, Haloarcula marismortui and Haloferax mediterranei.</title>
        <authorList>
            <person name="DasSarma S."/>
            <person name="DasSarma P."/>
            <person name="DasSarma S."/>
            <person name="Fomenkov A."/>
            <person name="Vincze T."/>
            <person name="Anton B.P."/>
            <person name="Roberts R.J."/>
        </authorList>
    </citation>
    <scope>NUCLEOTIDE SEQUENCE [LARGE SCALE GENOMIC DNA]</scope>
    <source>
        <strain evidence="1 2">ATCC 43049</strain>
    </source>
</reference>
<dbReference type="AlphaFoldDB" id="A0A4P8K0A8"/>
<dbReference type="Proteomes" id="UP000298722">
    <property type="component" value="Chromosome"/>
</dbReference>
<proteinExistence type="predicted"/>
<gene>
    <name evidence="1" type="ORF">E6P14_13965</name>
</gene>
<dbReference type="RefSeq" id="WP_137440621.1">
    <property type="nucleotide sequence ID" value="NC_006396.1"/>
</dbReference>